<dbReference type="EMBL" id="JBBKAK010000001">
    <property type="protein sequence ID" value="MEJ8671074.1"/>
    <property type="molecule type" value="Genomic_DNA"/>
</dbReference>
<dbReference type="SUPFAM" id="SSF55874">
    <property type="entry name" value="ATPase domain of HSP90 chaperone/DNA topoisomerase II/histidine kinase"/>
    <property type="match status" value="1"/>
</dbReference>
<organism evidence="10 11">
    <name type="scientific">Streptomyces machairae</name>
    <dbReference type="NCBI Taxonomy" id="3134109"/>
    <lineage>
        <taxon>Bacteria</taxon>
        <taxon>Bacillati</taxon>
        <taxon>Actinomycetota</taxon>
        <taxon>Actinomycetes</taxon>
        <taxon>Kitasatosporales</taxon>
        <taxon>Streptomycetaceae</taxon>
        <taxon>Streptomyces</taxon>
    </lineage>
</organism>
<evidence type="ECO:0000259" key="9">
    <source>
        <dbReference type="PROSITE" id="PS50109"/>
    </source>
</evidence>
<dbReference type="InterPro" id="IPR038424">
    <property type="entry name" value="H_kinase_PdtaS_GAF_sf"/>
</dbReference>
<dbReference type="InterPro" id="IPR004358">
    <property type="entry name" value="Sig_transdc_His_kin-like_C"/>
</dbReference>
<dbReference type="InterPro" id="IPR003594">
    <property type="entry name" value="HATPase_dom"/>
</dbReference>
<proteinExistence type="predicted"/>
<dbReference type="EC" id="2.7.13.3" evidence="2"/>
<dbReference type="PROSITE" id="PS50109">
    <property type="entry name" value="HIS_KIN"/>
    <property type="match status" value="1"/>
</dbReference>
<dbReference type="Gene3D" id="3.30.450.20">
    <property type="entry name" value="PAS domain"/>
    <property type="match status" value="1"/>
</dbReference>
<dbReference type="SUPFAM" id="SSF55785">
    <property type="entry name" value="PYP-like sensor domain (PAS domain)"/>
    <property type="match status" value="1"/>
</dbReference>
<keyword evidence="3" id="KW-0597">Phosphoprotein</keyword>
<keyword evidence="5" id="KW-0547">Nucleotide-binding</keyword>
<evidence type="ECO:0000256" key="4">
    <source>
        <dbReference type="ARBA" id="ARBA00022679"/>
    </source>
</evidence>
<dbReference type="Gene3D" id="3.30.565.10">
    <property type="entry name" value="Histidine kinase-like ATPase, C-terminal domain"/>
    <property type="match status" value="1"/>
</dbReference>
<sequence>MNELVRQHTALDDSDLEWLHLLVSEWQLLSDLSFADLVLWVPTHDGTRYVSVAQMRPNTGPTSYQDDMVGHLVPRGRRPMLDAALDEGRIVREGDPEWREEVPVRVESIPVRRDGRVLGVIARNTNLLTVRTPSRLELTYLQSASDLAQMIAAGSFPFANQQVDMDASPRVGDGLIRVDADGIVQYASPNALSAYHRLGLAADLVGHHLGKTTAELAPTQGPVDEALAKVASGWAPREFEIESGDGVIQFRSIPLKPKGTRIGSLVLLRDVTELRRRERELITKDATIREIHHRVKNNLQTVAALLRLQARRIESDRGREALEEAVRRVGSIAIVHETLSQNLDERVEFDDIADRVLAMVAEISPGKVTGRRTGRFGILDAEVATPLSMVLTEILQNALEHGFREGDTGTVEVSAVRGGTTKQVRLLVTVQDDGVGLPEGFDPHTAGNLGLQIVRTLVEGELGGTFDMVPAPERGTRVILDIPVRRTSRGGQQRALDHPVQGQCSLLLCIAKRIGGTARCGSGAGDAYSLYAPPSSGCLRGGCCQAEA</sequence>
<dbReference type="InterPro" id="IPR022066">
    <property type="entry name" value="PdtaS_GAF"/>
</dbReference>
<evidence type="ECO:0000256" key="5">
    <source>
        <dbReference type="ARBA" id="ARBA00022741"/>
    </source>
</evidence>
<dbReference type="Pfam" id="PF12282">
    <property type="entry name" value="GAF_PdtaS"/>
    <property type="match status" value="1"/>
</dbReference>
<evidence type="ECO:0000313" key="11">
    <source>
        <dbReference type="Proteomes" id="UP001376459"/>
    </source>
</evidence>
<keyword evidence="7" id="KW-0067">ATP-binding</keyword>
<evidence type="ECO:0000256" key="3">
    <source>
        <dbReference type="ARBA" id="ARBA00022553"/>
    </source>
</evidence>
<evidence type="ECO:0000256" key="1">
    <source>
        <dbReference type="ARBA" id="ARBA00000085"/>
    </source>
</evidence>
<dbReference type="PANTHER" id="PTHR41523:SF8">
    <property type="entry name" value="ETHYLENE RESPONSE SENSOR PROTEIN"/>
    <property type="match status" value="1"/>
</dbReference>
<keyword evidence="11" id="KW-1185">Reference proteome</keyword>
<dbReference type="InterPro" id="IPR005467">
    <property type="entry name" value="His_kinase_dom"/>
</dbReference>
<dbReference type="GO" id="GO:0016301">
    <property type="term" value="F:kinase activity"/>
    <property type="evidence" value="ECO:0007669"/>
    <property type="project" value="UniProtKB-KW"/>
</dbReference>
<keyword evidence="6 10" id="KW-0418">Kinase</keyword>
<dbReference type="Pfam" id="PF02518">
    <property type="entry name" value="HATPase_c"/>
    <property type="match status" value="1"/>
</dbReference>
<protein>
    <recommendedName>
        <fullName evidence="2">histidine kinase</fullName>
        <ecNumber evidence="2">2.7.13.3</ecNumber>
    </recommendedName>
</protein>
<dbReference type="InterPro" id="IPR035965">
    <property type="entry name" value="PAS-like_dom_sf"/>
</dbReference>
<dbReference type="Pfam" id="PF07568">
    <property type="entry name" value="HisKA_2"/>
    <property type="match status" value="1"/>
</dbReference>
<keyword evidence="4" id="KW-0808">Transferase</keyword>
<dbReference type="PANTHER" id="PTHR41523">
    <property type="entry name" value="TWO-COMPONENT SYSTEM SENSOR PROTEIN"/>
    <property type="match status" value="1"/>
</dbReference>
<gene>
    <name evidence="10" type="ORF">WKI71_29775</name>
</gene>
<evidence type="ECO:0000256" key="6">
    <source>
        <dbReference type="ARBA" id="ARBA00022777"/>
    </source>
</evidence>
<evidence type="ECO:0000256" key="7">
    <source>
        <dbReference type="ARBA" id="ARBA00022840"/>
    </source>
</evidence>
<dbReference type="PRINTS" id="PR00344">
    <property type="entry name" value="BCTRLSENSOR"/>
</dbReference>
<evidence type="ECO:0000313" key="10">
    <source>
        <dbReference type="EMBL" id="MEJ8671074.1"/>
    </source>
</evidence>
<comment type="catalytic activity">
    <reaction evidence="1">
        <text>ATP + protein L-histidine = ADP + protein N-phospho-L-histidine.</text>
        <dbReference type="EC" id="2.7.13.3"/>
    </reaction>
</comment>
<comment type="caution">
    <text evidence="10">The sequence shown here is derived from an EMBL/GenBank/DDBJ whole genome shotgun (WGS) entry which is preliminary data.</text>
</comment>
<evidence type="ECO:0000256" key="2">
    <source>
        <dbReference type="ARBA" id="ARBA00012438"/>
    </source>
</evidence>
<dbReference type="InterPro" id="IPR036890">
    <property type="entry name" value="HATPase_C_sf"/>
</dbReference>
<reference evidence="10 11" key="1">
    <citation type="submission" date="2024-03" db="EMBL/GenBank/DDBJ databases">
        <title>Novel Streptomyces species of biotechnological and ecological value are a feature of Machair soil.</title>
        <authorList>
            <person name="Prole J.R."/>
            <person name="Goodfellow M."/>
            <person name="Allenby N."/>
            <person name="Ward A.C."/>
        </authorList>
    </citation>
    <scope>NUCLEOTIDE SEQUENCE [LARGE SCALE GENOMIC DNA]</scope>
    <source>
        <strain evidence="10 11">MS1.AVA.1</strain>
    </source>
</reference>
<dbReference type="SMART" id="SM00387">
    <property type="entry name" value="HATPase_c"/>
    <property type="match status" value="1"/>
</dbReference>
<feature type="domain" description="Histidine kinase" evidence="9">
    <location>
        <begin position="290"/>
        <end position="486"/>
    </location>
</feature>
<name>A0ABU8UQ97_9ACTN</name>
<dbReference type="InterPro" id="IPR013656">
    <property type="entry name" value="PAS_4"/>
</dbReference>
<evidence type="ECO:0000256" key="8">
    <source>
        <dbReference type="ARBA" id="ARBA00023012"/>
    </source>
</evidence>
<dbReference type="Proteomes" id="UP001376459">
    <property type="component" value="Unassembled WGS sequence"/>
</dbReference>
<accession>A0ABU8UQ97</accession>
<dbReference type="Gene3D" id="3.30.450.280">
    <property type="entry name" value="GAF domain"/>
    <property type="match status" value="1"/>
</dbReference>
<dbReference type="InterPro" id="IPR011495">
    <property type="entry name" value="Sig_transdc_His_kin_sub2_dim/P"/>
</dbReference>
<keyword evidence="8" id="KW-0902">Two-component regulatory system</keyword>
<dbReference type="Pfam" id="PF08448">
    <property type="entry name" value="PAS_4"/>
    <property type="match status" value="1"/>
</dbReference>